<dbReference type="SUPFAM" id="SSF53187">
    <property type="entry name" value="Zn-dependent exopeptidases"/>
    <property type="match status" value="1"/>
</dbReference>
<keyword evidence="2" id="KW-0378">Hydrolase</keyword>
<dbReference type="GO" id="GO:0046872">
    <property type="term" value="F:metal ion binding"/>
    <property type="evidence" value="ECO:0007669"/>
    <property type="project" value="UniProtKB-KW"/>
</dbReference>
<dbReference type="InterPro" id="IPR008007">
    <property type="entry name" value="Peptidase_M42"/>
</dbReference>
<evidence type="ECO:0000256" key="2">
    <source>
        <dbReference type="ARBA" id="ARBA00022801"/>
    </source>
</evidence>
<dbReference type="Pfam" id="PF05343">
    <property type="entry name" value="Peptidase_M42"/>
    <property type="match status" value="1"/>
</dbReference>
<comment type="caution">
    <text evidence="3">The sequence shown here is derived from an EMBL/GenBank/DDBJ whole genome shotgun (WGS) entry which is preliminary data.</text>
</comment>
<accession>A0A0F9F647</accession>
<gene>
    <name evidence="3" type="ORF">LCGC14_2069790</name>
</gene>
<evidence type="ECO:0000256" key="1">
    <source>
        <dbReference type="ARBA" id="ARBA00022723"/>
    </source>
</evidence>
<sequence length="54" mass="5766">MQINRSGAAASLISVPNRYMHTPVEVVSLKDLDNTVALLAGTIAELKPGMNFIP</sequence>
<reference evidence="3" key="1">
    <citation type="journal article" date="2015" name="Nature">
        <title>Complex archaea that bridge the gap between prokaryotes and eukaryotes.</title>
        <authorList>
            <person name="Spang A."/>
            <person name="Saw J.H."/>
            <person name="Jorgensen S.L."/>
            <person name="Zaremba-Niedzwiedzka K."/>
            <person name="Martijn J."/>
            <person name="Lind A.E."/>
            <person name="van Eijk R."/>
            <person name="Schleper C."/>
            <person name="Guy L."/>
            <person name="Ettema T.J."/>
        </authorList>
    </citation>
    <scope>NUCLEOTIDE SEQUENCE</scope>
</reference>
<keyword evidence="1" id="KW-0479">Metal-binding</keyword>
<protein>
    <submittedName>
        <fullName evidence="3">Uncharacterized protein</fullName>
    </submittedName>
</protein>
<proteinExistence type="predicted"/>
<name>A0A0F9F647_9ZZZZ</name>
<organism evidence="3">
    <name type="scientific">marine sediment metagenome</name>
    <dbReference type="NCBI Taxonomy" id="412755"/>
    <lineage>
        <taxon>unclassified sequences</taxon>
        <taxon>metagenomes</taxon>
        <taxon>ecological metagenomes</taxon>
    </lineage>
</organism>
<dbReference type="Gene3D" id="3.40.630.10">
    <property type="entry name" value="Zn peptidases"/>
    <property type="match status" value="1"/>
</dbReference>
<dbReference type="AlphaFoldDB" id="A0A0F9F647"/>
<dbReference type="EMBL" id="LAZR01024806">
    <property type="protein sequence ID" value="KKL73946.1"/>
    <property type="molecule type" value="Genomic_DNA"/>
</dbReference>
<dbReference type="GO" id="GO:0016787">
    <property type="term" value="F:hydrolase activity"/>
    <property type="evidence" value="ECO:0007669"/>
    <property type="project" value="UniProtKB-KW"/>
</dbReference>
<evidence type="ECO:0000313" key="3">
    <source>
        <dbReference type="EMBL" id="KKL73946.1"/>
    </source>
</evidence>
<feature type="non-terminal residue" evidence="3">
    <location>
        <position position="1"/>
    </location>
</feature>